<reference evidence="6" key="2">
    <citation type="journal article" date="2011" name="Stand. Genomic Sci.">
        <title>Complete genome sequence of Weeksella virosa type strain (9751T).</title>
        <authorList>
            <person name="Lang E."/>
            <person name="Teshima H."/>
            <person name="Lucas S."/>
            <person name="Lapidus A."/>
            <person name="Hammon N."/>
            <person name="Deshpande S."/>
            <person name="Nolan M."/>
            <person name="Cheng J."/>
            <person name="Pitluck S."/>
            <person name="Liolios K."/>
            <person name="Pagani I."/>
            <person name="Mikhailova N."/>
            <person name="Ivanova N."/>
            <person name="Mavromatis K."/>
            <person name="Pati A."/>
            <person name="Tapia R."/>
            <person name="Han C."/>
            <person name="Goodwin L."/>
            <person name="Chen A."/>
            <person name="Palaniappan K."/>
            <person name="Land M."/>
            <person name="Hauser L."/>
            <person name="Chang Y."/>
            <person name="Jeffries C."/>
            <person name="Brambilla E."/>
            <person name="Kopitz M."/>
            <person name="Rohde M."/>
            <person name="Goker M."/>
            <person name="Tindall B."/>
            <person name="Detter J."/>
            <person name="Woyke T."/>
            <person name="Bristow J."/>
            <person name="Eisen J."/>
            <person name="Markowitz V."/>
            <person name="Hugenholtz P."/>
            <person name="Klenk H."/>
            <person name="Kyrpides N."/>
        </authorList>
    </citation>
    <scope>NUCLEOTIDE SEQUENCE [LARGE SCALE GENOMIC DNA]</scope>
    <source>
        <strain evidence="6">ATCC 43766 / DSM 16922 / JCM 21250 / NBRC 16016 / NCTC 11634 / CL345/78</strain>
    </source>
</reference>
<feature type="domain" description="Bacillithiol biosynthesis BshC N-terminal Rossmann-like" evidence="3">
    <location>
        <begin position="7"/>
        <end position="371"/>
    </location>
</feature>
<dbReference type="EC" id="6.-.-.-" evidence="2"/>
<dbReference type="InterPro" id="IPR055398">
    <property type="entry name" value="Rossmann-like_BshC"/>
</dbReference>
<name>F0P025_WEEVC</name>
<dbReference type="eggNOG" id="COG4365">
    <property type="taxonomic scope" value="Bacteria"/>
</dbReference>
<evidence type="ECO:0000259" key="3">
    <source>
        <dbReference type="Pfam" id="PF10079"/>
    </source>
</evidence>
<dbReference type="HOGENOM" id="CLU_022249_2_0_10"/>
<keyword evidence="6" id="KW-1185">Reference proteome</keyword>
<dbReference type="GO" id="GO:0016874">
    <property type="term" value="F:ligase activity"/>
    <property type="evidence" value="ECO:0007669"/>
    <property type="project" value="UniProtKB-UniRule"/>
</dbReference>
<dbReference type="InterPro" id="IPR055399">
    <property type="entry name" value="CC_BshC"/>
</dbReference>
<protein>
    <recommendedName>
        <fullName evidence="2">Putative cysteine ligase BshC</fullName>
        <ecNumber evidence="2">6.-.-.-</ecNumber>
    </recommendedName>
</protein>
<dbReference type="Pfam" id="PF10079">
    <property type="entry name" value="Rossmann-like_BshC"/>
    <property type="match status" value="1"/>
</dbReference>
<dbReference type="PIRSF" id="PIRSF012535">
    <property type="entry name" value="UCP012535"/>
    <property type="match status" value="1"/>
</dbReference>
<dbReference type="Pfam" id="PF24850">
    <property type="entry name" value="CC_BshC"/>
    <property type="match status" value="1"/>
</dbReference>
<dbReference type="AlphaFoldDB" id="F0P025"/>
<dbReference type="Proteomes" id="UP000008641">
    <property type="component" value="Chromosome"/>
</dbReference>
<dbReference type="NCBIfam" id="TIGR03998">
    <property type="entry name" value="thiol_BshC"/>
    <property type="match status" value="1"/>
</dbReference>
<evidence type="ECO:0000313" key="6">
    <source>
        <dbReference type="Proteomes" id="UP000008641"/>
    </source>
</evidence>
<dbReference type="STRING" id="865938.Weevi_0656"/>
<evidence type="ECO:0000256" key="2">
    <source>
        <dbReference type="HAMAP-Rule" id="MF_01867"/>
    </source>
</evidence>
<proteinExistence type="inferred from homology"/>
<dbReference type="EMBL" id="CP002455">
    <property type="protein sequence ID" value="ADX67372.1"/>
    <property type="molecule type" value="Genomic_DNA"/>
</dbReference>
<evidence type="ECO:0000256" key="1">
    <source>
        <dbReference type="ARBA" id="ARBA00022598"/>
    </source>
</evidence>
<dbReference type="KEGG" id="wvi:Weevi_0656"/>
<evidence type="ECO:0000259" key="4">
    <source>
        <dbReference type="Pfam" id="PF24850"/>
    </source>
</evidence>
<comment type="similarity">
    <text evidence="2">Belongs to the BshC family.</text>
</comment>
<evidence type="ECO:0000313" key="5">
    <source>
        <dbReference type="EMBL" id="ADX67372.1"/>
    </source>
</evidence>
<reference evidence="5 6" key="1">
    <citation type="journal article" date="2011" name="Stand. Genomic Sci.">
        <title>Complete genome sequence of Weeksella virosa type strain (9751).</title>
        <authorList>
            <person name="Lang E."/>
            <person name="Teshima H."/>
            <person name="Lucas S."/>
            <person name="Lapidus A."/>
            <person name="Hammon N."/>
            <person name="Deshpande S."/>
            <person name="Nolan M."/>
            <person name="Cheng J.F."/>
            <person name="Pitluck S."/>
            <person name="Liolios K."/>
            <person name="Pagani I."/>
            <person name="Mikhailova N."/>
            <person name="Ivanova N."/>
            <person name="Mavromatis K."/>
            <person name="Pati A."/>
            <person name="Tapia R."/>
            <person name="Han C."/>
            <person name="Goodwin L."/>
            <person name="Chen A."/>
            <person name="Palaniappan K."/>
            <person name="Land M."/>
            <person name="Hauser L."/>
            <person name="Chang Y.J."/>
            <person name="Jeffries C.D."/>
            <person name="Brambilla E.M."/>
            <person name="Kopitz M."/>
            <person name="Rohde M."/>
            <person name="Goker M."/>
            <person name="Tindall B.J."/>
            <person name="Detter J.C."/>
            <person name="Woyke T."/>
            <person name="Bristow J."/>
            <person name="Eisen J.A."/>
            <person name="Markowitz V."/>
            <person name="Hugenholtz P."/>
            <person name="Klenk H.P."/>
            <person name="Kyrpides N.C."/>
        </authorList>
    </citation>
    <scope>NUCLEOTIDE SEQUENCE [LARGE SCALE GENOMIC DNA]</scope>
    <source>
        <strain evidence="6">ATCC 43766 / DSM 16922 / JCM 21250 / NBRC 16016 / NCTC 11634 / CL345/78</strain>
    </source>
</reference>
<dbReference type="InterPro" id="IPR011199">
    <property type="entry name" value="Bacillithiol_biosynth_BshC"/>
</dbReference>
<dbReference type="HAMAP" id="MF_01867">
    <property type="entry name" value="BshC"/>
    <property type="match status" value="1"/>
</dbReference>
<keyword evidence="1 2" id="KW-0436">Ligase</keyword>
<sequence>MNNPIITLSESQSFTTLMVDYLSKNENVEPFYQAYPNEENLLKQAEKKLRSYSRRELLVERLQAQYSEISLTQKQRENIELLKNSHTLTITTGHQLNLLTGPVFFFYKILQTIKMCASLNESQKKYSFVPIFWMATEDHDFEEINHFNFQNRKFIWEHPHGGAVGRLSLEGIEEVVDAFLNFFPESERKKELKKIIDKSYCSAKNLSQATRIFVQELLGEYGILCLDGDDARLKKEMIPIFEKELIEQSSQTKIQEQSAALHDLGYTIQVYPRPINLFYLHGSKRERIVEEEGRFMVLNTNLSFYRKEIIDELYAYPEKFSPNVVLRPVYQEVILPNVAYIGGGGELAYWLQLKSNFVELDVDFPLLFLRNSLLFLSEKQHSKQLRLQLSNQELFYPIHELVREKVRQESTVYHTILPYENRLIDLFDELEKLAEQTNPTFSDMLQAQRSKQLKGFDKLKKRMMKAEIKEHQALSNRIKKLKNELFPQGELQERHVNFSDFWLDYGKDWLNDVYDAISPFTFGFIIKTLSDDRK</sequence>
<organism evidence="5 6">
    <name type="scientific">Weeksella virosa (strain ATCC 43766 / DSM 16922 / JCM 21250 / CCUG 30538 / CDC 9751 / IAM 14551 / NBRC 16016 / NCTC 11634 / CL345/78)</name>
    <dbReference type="NCBI Taxonomy" id="865938"/>
    <lineage>
        <taxon>Bacteria</taxon>
        <taxon>Pseudomonadati</taxon>
        <taxon>Bacteroidota</taxon>
        <taxon>Flavobacteriia</taxon>
        <taxon>Flavobacteriales</taxon>
        <taxon>Weeksellaceae</taxon>
        <taxon>Weeksella</taxon>
    </lineage>
</organism>
<gene>
    <name evidence="2" type="primary">bshC</name>
    <name evidence="5" type="ordered locus">Weevi_0656</name>
</gene>
<feature type="domain" description="Bacillithiol biosynthesis BshC C-terminal coiled-coil" evidence="4">
    <location>
        <begin position="374"/>
        <end position="526"/>
    </location>
</feature>
<accession>F0P025</accession>